<feature type="region of interest" description="Disordered" evidence="2">
    <location>
        <begin position="1754"/>
        <end position="1806"/>
    </location>
</feature>
<evidence type="ECO:0000259" key="3">
    <source>
        <dbReference type="PROSITE" id="PS50010"/>
    </source>
</evidence>
<feature type="compositionally biased region" description="Polar residues" evidence="2">
    <location>
        <begin position="119"/>
        <end position="133"/>
    </location>
</feature>
<dbReference type="GO" id="GO:0031991">
    <property type="term" value="P:regulation of actomyosin contractile ring contraction"/>
    <property type="evidence" value="ECO:0007669"/>
    <property type="project" value="TreeGrafter"/>
</dbReference>
<feature type="region of interest" description="Disordered" evidence="2">
    <location>
        <begin position="808"/>
        <end position="1001"/>
    </location>
</feature>
<dbReference type="Proteomes" id="UP000799757">
    <property type="component" value="Unassembled WGS sequence"/>
</dbReference>
<keyword evidence="5" id="KW-1185">Reference proteome</keyword>
<sequence>MGEPEHAAMHNFSYHPTVANWVHSTSLAQLDGTSEEPPDQSPDDFYKSPYHHRQPDFESSPSTTDMTSTRQRQQTANGSVRSTPKPSVRSVSGPASSSIAAARATQLPVNRPTVKSLAQRFNQPSSAESSPPSTRVRPARPASSAKSFTDAPAPPASISSSPARPTKEAAAYGTYKFNNLKPRERPQPAPASPASARRANDRSGRDEQTTPSRRKLSSPTRGQTQRTSTGRQPFFGEVVGEHDEITPGFGIPSVDPMANDLDPIKLPIPDKSTIKLVDTDLHLSPKAPPFGHLPVRHRRSPSDMTSTSAGDGHPKHQSDASLQREARRHSPPSRIPVASRRMSVASDSGSSNRSLKVGSSRPVGSYRRRSPTHSNNIPNGNEKFASRKPKAPTQQMLPAVSYRGYRERGKSPQSAAVGASMAAVITAPPPPTSPRLRNSRERQLLPHESSESTIRTVDQYDGQDYFQNGNDSRAYDEPQVTSLERDQVPPLSEGDLDNGVECANETVGFPTSHSQQPEYPTNEQDANSSMAHQESLTVHTSALHVPQVPAPLSSTTDFEHDESPILGMPGSFMMTPPIAQYTPPVGSEHEERHSTQSPPTTTLPVELLQARTFHPPSRSHTADAPSEVPPTALSEIGIRESIPIMLGVDEQEPDWAAPNTRPGHSPRLSIGAHRWRAEPLDSTGTISYLNEDDSPIDPFANRDSLRPDDSASVAFYRQAERRTPDWTPKIPEMPESRRMTMDSEAYSVINKVLNLYHQSATISLELANDSQRRVRNVSPIIAQHKDWGSKEATETYLARLLSDATVTEDLNDNGPAAEETRNVPNHKVPALSIRELDDDPSEPHAGGTAIIFPPESRRYSRGSRGSTTTTIWDDGSRADSSSVNLARDSARDSARDDFTQNQNQNQNQLPASTYAPHPPPKEWQPTYYAEPSNPPGFQPRISHERPAPSFGSLLPEIEGAGEGLGLSLQSGQQQPPRPFQYPQPPRPSYSPPPPPVQPSIDRTAAVAPSYTPSVYNRQPPSSIIPSAPLPAKMGGVFSNPYEVLDNAFEGDDGNNLLGNDDAPETEDIQSDHDHTPDTDALQVVQAPNSAGIAAAPQVPGITLLNVDPVTQTLRRRYRTMEELIKTEQLFFVDMMVADSVFEATSVACLNERERRTLFCNVQEICKLSHLLYQDLKRAARPIANPEPSPDEKRKEMAAAGETALDQSVQLESDEPWDEFKYLSVENDRKTNIGEIMNEHMPKLERLFTTYLLNHGDASDFIKAHSEDGAVLGWVKACFIHSKDLTNAWDLDSLLVKPVQRLMKYPLLLDGLEKVTAPDHPDLPAIKAARQEMIEINTRINQAKKRQETLREATKEGKKQKNKGLLENRLGKGFFVKPFSSKSDRSKQQAGAAPIFSDDEYDFLSQKFGGHFFQIQVVIRDIETYLDTMTDFMCNTNCLVLMFIALMESAPTSHPELESTWRRQAMAFFELQNVALEDHKTVVRQKVLKPILELWGLHGRPQKLMDQRKKGLQPYVKYKQAIDRKEKVDPKLEDAGQSFVTINNTLKMELPKLYDLTKKCIRACLNSFVSLQKDWWKNCQKKILPLLEYEPEHTTSITFDLKAYVDRFHSDFASVEAVADRLALVNHSLLQDVQNYMSPLPIYTDDSSSRKSSSRRTESMSSDASMMEPKKRYSGGYNSQRNPTLAPRSSPAMHASLARERAERAMSPGSERSDATLTHNRNHEPALSYSRSKAQAAHLHYTGFDGTFDGEYGPTSSMGSSLLSPNSNPGSSRTSGVFNSALPLSDSGLGGNRDETPTTPATPTDMDEPEVLFLAASLFEFNIAHDRREGGIPYLVYVPGEIFDVIGMKGELWLARNQDDTTRTVGWIWEKHFARILPEDG</sequence>
<feature type="domain" description="DH" evidence="3">
    <location>
        <begin position="1115"/>
        <end position="1342"/>
    </location>
</feature>
<feature type="region of interest" description="Disordered" evidence="2">
    <location>
        <begin position="1640"/>
        <end position="1727"/>
    </location>
</feature>
<dbReference type="GO" id="GO:0005737">
    <property type="term" value="C:cytoplasm"/>
    <property type="evidence" value="ECO:0007669"/>
    <property type="project" value="TreeGrafter"/>
</dbReference>
<dbReference type="PANTHER" id="PTHR22834">
    <property type="entry name" value="NUCLEAR FUSION PROTEIN FUS2"/>
    <property type="match status" value="1"/>
</dbReference>
<feature type="compositionally biased region" description="Low complexity" evidence="2">
    <location>
        <begin position="217"/>
        <end position="233"/>
    </location>
</feature>
<dbReference type="Pfam" id="PF00621">
    <property type="entry name" value="RhoGEF"/>
    <property type="match status" value="1"/>
</dbReference>
<feature type="compositionally biased region" description="Basic and acidic residues" evidence="2">
    <location>
        <begin position="198"/>
        <end position="208"/>
    </location>
</feature>
<name>A0A6A6XD02_9PLEO</name>
<dbReference type="InterPro" id="IPR027267">
    <property type="entry name" value="AH/BAR_dom_sf"/>
</dbReference>
<dbReference type="Gene3D" id="1.20.900.10">
    <property type="entry name" value="Dbl homology (DH) domain"/>
    <property type="match status" value="1"/>
</dbReference>
<dbReference type="OrthoDB" id="10256089at2759"/>
<feature type="region of interest" description="Disordered" evidence="2">
    <location>
        <begin position="26"/>
        <end position="256"/>
    </location>
</feature>
<feature type="compositionally biased region" description="Low complexity" evidence="2">
    <location>
        <begin position="965"/>
        <end position="974"/>
    </location>
</feature>
<evidence type="ECO:0000313" key="4">
    <source>
        <dbReference type="EMBL" id="KAF2794044.1"/>
    </source>
</evidence>
<feature type="compositionally biased region" description="Low complexity" evidence="2">
    <location>
        <begin position="1755"/>
        <end position="1771"/>
    </location>
</feature>
<feature type="compositionally biased region" description="Basic and acidic residues" evidence="2">
    <location>
        <begin position="438"/>
        <end position="450"/>
    </location>
</feature>
<evidence type="ECO:0000313" key="5">
    <source>
        <dbReference type="Proteomes" id="UP000799757"/>
    </source>
</evidence>
<dbReference type="EMBL" id="MU001905">
    <property type="protein sequence ID" value="KAF2794044.1"/>
    <property type="molecule type" value="Genomic_DNA"/>
</dbReference>
<dbReference type="CDD" id="cd07589">
    <property type="entry name" value="BAR_DNMBP"/>
    <property type="match status" value="1"/>
</dbReference>
<organism evidence="4 5">
    <name type="scientific">Melanomma pulvis-pyrius CBS 109.77</name>
    <dbReference type="NCBI Taxonomy" id="1314802"/>
    <lineage>
        <taxon>Eukaryota</taxon>
        <taxon>Fungi</taxon>
        <taxon>Dikarya</taxon>
        <taxon>Ascomycota</taxon>
        <taxon>Pezizomycotina</taxon>
        <taxon>Dothideomycetes</taxon>
        <taxon>Pleosporomycetidae</taxon>
        <taxon>Pleosporales</taxon>
        <taxon>Melanommataceae</taxon>
        <taxon>Melanomma</taxon>
    </lineage>
</organism>
<evidence type="ECO:0000256" key="1">
    <source>
        <dbReference type="SAM" id="Coils"/>
    </source>
</evidence>
<proteinExistence type="predicted"/>
<reference evidence="4" key="1">
    <citation type="journal article" date="2020" name="Stud. Mycol.">
        <title>101 Dothideomycetes genomes: a test case for predicting lifestyles and emergence of pathogens.</title>
        <authorList>
            <person name="Haridas S."/>
            <person name="Albert R."/>
            <person name="Binder M."/>
            <person name="Bloem J."/>
            <person name="Labutti K."/>
            <person name="Salamov A."/>
            <person name="Andreopoulos B."/>
            <person name="Baker S."/>
            <person name="Barry K."/>
            <person name="Bills G."/>
            <person name="Bluhm B."/>
            <person name="Cannon C."/>
            <person name="Castanera R."/>
            <person name="Culley D."/>
            <person name="Daum C."/>
            <person name="Ezra D."/>
            <person name="Gonzalez J."/>
            <person name="Henrissat B."/>
            <person name="Kuo A."/>
            <person name="Liang C."/>
            <person name="Lipzen A."/>
            <person name="Lutzoni F."/>
            <person name="Magnuson J."/>
            <person name="Mondo S."/>
            <person name="Nolan M."/>
            <person name="Ohm R."/>
            <person name="Pangilinan J."/>
            <person name="Park H.-J."/>
            <person name="Ramirez L."/>
            <person name="Alfaro M."/>
            <person name="Sun H."/>
            <person name="Tritt A."/>
            <person name="Yoshinaga Y."/>
            <person name="Zwiers L.-H."/>
            <person name="Turgeon B."/>
            <person name="Goodwin S."/>
            <person name="Spatafora J."/>
            <person name="Crous P."/>
            <person name="Grigoriev I."/>
        </authorList>
    </citation>
    <scope>NUCLEOTIDE SEQUENCE</scope>
    <source>
        <strain evidence="4">CBS 109.77</strain>
    </source>
</reference>
<dbReference type="PANTHER" id="PTHR22834:SF20">
    <property type="entry name" value="SH3 DOMAIN-CONTAINING PROTEIN"/>
    <property type="match status" value="1"/>
</dbReference>
<dbReference type="InterPro" id="IPR000219">
    <property type="entry name" value="DH_dom"/>
</dbReference>
<feature type="compositionally biased region" description="Basic and acidic residues" evidence="2">
    <location>
        <begin position="888"/>
        <end position="898"/>
    </location>
</feature>
<evidence type="ECO:0000256" key="2">
    <source>
        <dbReference type="SAM" id="MobiDB-lite"/>
    </source>
</evidence>
<feature type="coiled-coil region" evidence="1">
    <location>
        <begin position="1325"/>
        <end position="1352"/>
    </location>
</feature>
<dbReference type="GO" id="GO:0005085">
    <property type="term" value="F:guanyl-nucleotide exchange factor activity"/>
    <property type="evidence" value="ECO:0007669"/>
    <property type="project" value="InterPro"/>
</dbReference>
<dbReference type="SUPFAM" id="SSF48065">
    <property type="entry name" value="DBL homology domain (DH-domain)"/>
    <property type="match status" value="1"/>
</dbReference>
<keyword evidence="1" id="KW-0175">Coiled coil</keyword>
<gene>
    <name evidence="4" type="ORF">K505DRAFT_337286</name>
</gene>
<dbReference type="SMART" id="SM00325">
    <property type="entry name" value="RhoGEF"/>
    <property type="match status" value="1"/>
</dbReference>
<protein>
    <recommendedName>
        <fullName evidence="3">DH domain-containing protein</fullName>
    </recommendedName>
</protein>
<dbReference type="SUPFAM" id="SSF103657">
    <property type="entry name" value="BAR/IMD domain-like"/>
    <property type="match status" value="1"/>
</dbReference>
<feature type="compositionally biased region" description="Low complexity" evidence="2">
    <location>
        <begin position="86"/>
        <end position="104"/>
    </location>
</feature>
<feature type="region of interest" description="Disordered" evidence="2">
    <location>
        <begin position="282"/>
        <end position="483"/>
    </location>
</feature>
<dbReference type="InterPro" id="IPR051492">
    <property type="entry name" value="Dynamin-Rho_GEF"/>
</dbReference>
<feature type="region of interest" description="Disordered" evidence="2">
    <location>
        <begin position="1049"/>
        <end position="1073"/>
    </location>
</feature>
<accession>A0A6A6XD02</accession>
<feature type="compositionally biased region" description="Polar residues" evidence="2">
    <location>
        <begin position="57"/>
        <end position="85"/>
    </location>
</feature>
<feature type="compositionally biased region" description="Acidic residues" evidence="2">
    <location>
        <begin position="33"/>
        <end position="42"/>
    </location>
</feature>
<feature type="region of interest" description="Disordered" evidence="2">
    <location>
        <begin position="583"/>
        <end position="602"/>
    </location>
</feature>
<dbReference type="InterPro" id="IPR035899">
    <property type="entry name" value="DBL_dom_sf"/>
</dbReference>
<feature type="compositionally biased region" description="Basic and acidic residues" evidence="2">
    <location>
        <begin position="312"/>
        <end position="325"/>
    </location>
</feature>
<dbReference type="Gene3D" id="1.20.1270.60">
    <property type="entry name" value="Arfaptin homology (AH) domain/BAR domain"/>
    <property type="match status" value="1"/>
</dbReference>
<feature type="compositionally biased region" description="Pro residues" evidence="2">
    <location>
        <begin position="975"/>
        <end position="997"/>
    </location>
</feature>
<feature type="compositionally biased region" description="Polar residues" evidence="2">
    <location>
        <begin position="345"/>
        <end position="354"/>
    </location>
</feature>
<dbReference type="PROSITE" id="PS50010">
    <property type="entry name" value="DH_2"/>
    <property type="match status" value="1"/>
</dbReference>
<dbReference type="GO" id="GO:0032955">
    <property type="term" value="P:regulation of division septum assembly"/>
    <property type="evidence" value="ECO:0007669"/>
    <property type="project" value="TreeGrafter"/>
</dbReference>